<dbReference type="InterPro" id="IPR029063">
    <property type="entry name" value="SAM-dependent_MTases_sf"/>
</dbReference>
<dbReference type="OrthoDB" id="6619622at2759"/>
<proteinExistence type="inferred from homology"/>
<evidence type="ECO:0000256" key="7">
    <source>
        <dbReference type="ARBA" id="ARBA00049790"/>
    </source>
</evidence>
<dbReference type="EMBL" id="GGMS01004165">
    <property type="protein sequence ID" value="MBY73368.1"/>
    <property type="molecule type" value="Transcribed_RNA"/>
</dbReference>
<dbReference type="Proteomes" id="UP000694846">
    <property type="component" value="Unplaced"/>
</dbReference>
<evidence type="ECO:0000313" key="8">
    <source>
        <dbReference type="EMBL" id="MBY73368.1"/>
    </source>
</evidence>
<dbReference type="AlphaFoldDB" id="A0A2S2Q6L1"/>
<comment type="catalytic activity">
    <reaction evidence="6">
        <text>a 5'-end (N(7)-methyl 5'-triphosphoguanosine)-ribonucleoside in snRNA + S-adenosyl-L-methionine = a 5'-end (N(2),N(7)-dimethyl 5'-triphosphoguanosine)-ribonucleoside in snRNA + S-adenosyl-L-homocysteine + H(+)</text>
        <dbReference type="Rhea" id="RHEA:78471"/>
        <dbReference type="Rhea" id="RHEA-COMP:19085"/>
        <dbReference type="Rhea" id="RHEA-COMP:19087"/>
        <dbReference type="ChEBI" id="CHEBI:15378"/>
        <dbReference type="ChEBI" id="CHEBI:57856"/>
        <dbReference type="ChEBI" id="CHEBI:59789"/>
        <dbReference type="ChEBI" id="CHEBI:156461"/>
        <dbReference type="ChEBI" id="CHEBI:172880"/>
    </reaction>
    <physiologicalReaction direction="left-to-right" evidence="6">
        <dbReference type="Rhea" id="RHEA:78472"/>
    </physiologicalReaction>
</comment>
<dbReference type="PANTHER" id="PTHR14741">
    <property type="entry name" value="S-ADENOSYLMETHIONINE-DEPENDENT METHYLTRANSFERASE RELATED"/>
    <property type="match status" value="1"/>
</dbReference>
<dbReference type="CDD" id="cd02440">
    <property type="entry name" value="AdoMet_MTases"/>
    <property type="match status" value="1"/>
</dbReference>
<dbReference type="InterPro" id="IPR019012">
    <property type="entry name" value="RNA_cap_Gua-N2-MeTrfase"/>
</dbReference>
<dbReference type="Gene3D" id="3.40.50.150">
    <property type="entry name" value="Vaccinia Virus protein VP39"/>
    <property type="match status" value="1"/>
</dbReference>
<comment type="catalytic activity">
    <reaction evidence="5">
        <text>a 5'-end (N(2),N(7)-dimethyl 5'-triphosphoguanosine)-ribonucleoside in snRNA + S-adenosyl-L-methionine = a 5'-end (N(2),N(2),N(7)-trimethyl 5'-triphosphoguanosine)-ribonucleoside in snRNA + S-adenosyl-L-homocysteine + H(+)</text>
        <dbReference type="Rhea" id="RHEA:78479"/>
        <dbReference type="Rhea" id="RHEA-COMP:19087"/>
        <dbReference type="Rhea" id="RHEA-COMP:19089"/>
        <dbReference type="ChEBI" id="CHEBI:15378"/>
        <dbReference type="ChEBI" id="CHEBI:57856"/>
        <dbReference type="ChEBI" id="CHEBI:59789"/>
        <dbReference type="ChEBI" id="CHEBI:167623"/>
        <dbReference type="ChEBI" id="CHEBI:172880"/>
    </reaction>
    <physiologicalReaction direction="left-to-right" evidence="5">
        <dbReference type="Rhea" id="RHEA:78480"/>
    </physiologicalReaction>
</comment>
<reference evidence="8" key="1">
    <citation type="submission" date="2018-04" db="EMBL/GenBank/DDBJ databases">
        <title>Transcriptome assembly of Sipha flava.</title>
        <authorList>
            <person name="Scully E.D."/>
            <person name="Geib S.M."/>
            <person name="Palmer N.A."/>
            <person name="Koch K."/>
            <person name="Bradshaw J."/>
            <person name="Heng-Moss T."/>
            <person name="Sarath G."/>
        </authorList>
    </citation>
    <scope>NUCLEOTIDE SEQUENCE</scope>
</reference>
<evidence type="ECO:0000256" key="1">
    <source>
        <dbReference type="ARBA" id="ARBA00018517"/>
    </source>
</evidence>
<sequence length="513" mass="60047">MNYLDSYTRRTCKFEILAEISFHNKNQTIKLLCSRLLARHCYSKQDKNCSEIILSCEGNDSPSIQEQFSNLSTSDESQQNAKWYAYWEKYGEDFVNETWIKQYENCGLDDFPTNIENAYQEHCEQQYNVLYWKFINEMSIADAKTEEPNDEESENNQCGSDYSKELDHVSNFDFLYKYKHFKKVHDKLVKAYQAISIMGYTYSDQNTYESAFVEYLKTNLVKSTRHLNMYRFPKTRELSNADDSLCDSDHLVKNKRDKSKKTIKKEVWKQNKNNHDLENFEKFGYTYLQNNPKLMKYWKKRHLLFSEFEKGIQLDEESWYSVTPEIISYHIAERCSCFLIVDPFCGAGGNIIQFAKTCELVIAIDNDPKKIELARHNAELYGVADRIQFIIGDFFALAPTLKADVVFLSPPWGGPELMNFEEYKLSNVMPENGGIQNILSLARKITSNIALHLPKNTNIFDCINSTDDDFVEVQQNVLNSRYNSLTVYFSELYGLCDENIDNFDENFEKIDLI</sequence>
<comment type="similarity">
    <text evidence="2">Belongs to the methyltransferase superfamily. Trimethylguanosine synthase family.</text>
</comment>
<comment type="catalytic activity">
    <reaction evidence="4">
        <text>a 5'-end (N(7)-methyl 5'-triphosphoguanosine)-ribonucleoside in snoRNA + S-adenosyl-L-methionine = a 5'-end (N(2),N(7)-dimethyl 5'-triphosphoguanosine)-ribonucleoside in snoRNA + S-adenosyl-L-homocysteine + H(+)</text>
        <dbReference type="Rhea" id="RHEA:78475"/>
        <dbReference type="Rhea" id="RHEA-COMP:19086"/>
        <dbReference type="Rhea" id="RHEA-COMP:19088"/>
        <dbReference type="ChEBI" id="CHEBI:15378"/>
        <dbReference type="ChEBI" id="CHEBI:57856"/>
        <dbReference type="ChEBI" id="CHEBI:59789"/>
        <dbReference type="ChEBI" id="CHEBI:156461"/>
        <dbReference type="ChEBI" id="CHEBI:172880"/>
    </reaction>
    <physiologicalReaction direction="left-to-right" evidence="4">
        <dbReference type="Rhea" id="RHEA:78476"/>
    </physiologicalReaction>
</comment>
<evidence type="ECO:0000313" key="9">
    <source>
        <dbReference type="Proteomes" id="UP000694846"/>
    </source>
</evidence>
<dbReference type="SUPFAM" id="SSF53335">
    <property type="entry name" value="S-adenosyl-L-methionine-dependent methyltransferases"/>
    <property type="match status" value="1"/>
</dbReference>
<organism evidence="8">
    <name type="scientific">Sipha flava</name>
    <name type="common">yellow sugarcane aphid</name>
    <dbReference type="NCBI Taxonomy" id="143950"/>
    <lineage>
        <taxon>Eukaryota</taxon>
        <taxon>Metazoa</taxon>
        <taxon>Ecdysozoa</taxon>
        <taxon>Arthropoda</taxon>
        <taxon>Hexapoda</taxon>
        <taxon>Insecta</taxon>
        <taxon>Pterygota</taxon>
        <taxon>Neoptera</taxon>
        <taxon>Paraneoptera</taxon>
        <taxon>Hemiptera</taxon>
        <taxon>Sternorrhyncha</taxon>
        <taxon>Aphidomorpha</taxon>
        <taxon>Aphidoidea</taxon>
        <taxon>Aphididae</taxon>
        <taxon>Sipha</taxon>
    </lineage>
</organism>
<evidence type="ECO:0000256" key="3">
    <source>
        <dbReference type="ARBA" id="ARBA00047418"/>
    </source>
</evidence>
<evidence type="ECO:0000256" key="2">
    <source>
        <dbReference type="ARBA" id="ARBA00025783"/>
    </source>
</evidence>
<gene>
    <name evidence="8" type="primary">Tgs1_2</name>
    <name evidence="10" type="synonym">LOC112691444</name>
    <name evidence="8" type="ORF">g.98709</name>
</gene>
<dbReference type="GO" id="GO:0071164">
    <property type="term" value="F:RNA cap trimethylguanosine synthase activity"/>
    <property type="evidence" value="ECO:0007669"/>
    <property type="project" value="TreeGrafter"/>
</dbReference>
<dbReference type="RefSeq" id="XP_025421482.1">
    <property type="nucleotide sequence ID" value="XM_025565697.1"/>
</dbReference>
<comment type="catalytic activity">
    <reaction evidence="3">
        <text>a 5'-end (N(2),N(7)-dimethyl 5'-triphosphoguanosine)-ribonucleoside in snoRNA + S-adenosyl-L-methionine = a 5'-end (N(2),N(2),N(7)-trimethyl 5'-triphosphoguanosine)-ribonucleoside in snoRNA + S-adenosyl-L-homocysteine + H(+)</text>
        <dbReference type="Rhea" id="RHEA:78507"/>
        <dbReference type="Rhea" id="RHEA-COMP:19088"/>
        <dbReference type="Rhea" id="RHEA-COMP:19090"/>
        <dbReference type="ChEBI" id="CHEBI:15378"/>
        <dbReference type="ChEBI" id="CHEBI:57856"/>
        <dbReference type="ChEBI" id="CHEBI:59789"/>
        <dbReference type="ChEBI" id="CHEBI:167623"/>
        <dbReference type="ChEBI" id="CHEBI:172880"/>
    </reaction>
    <physiologicalReaction direction="left-to-right" evidence="3">
        <dbReference type="Rhea" id="RHEA:78508"/>
    </physiologicalReaction>
</comment>
<dbReference type="GO" id="GO:0005634">
    <property type="term" value="C:nucleus"/>
    <property type="evidence" value="ECO:0007669"/>
    <property type="project" value="TreeGrafter"/>
</dbReference>
<keyword evidence="9" id="KW-1185">Reference proteome</keyword>
<reference evidence="10" key="2">
    <citation type="submission" date="2025-04" db="UniProtKB">
        <authorList>
            <consortium name="RefSeq"/>
        </authorList>
    </citation>
    <scope>IDENTIFICATION</scope>
    <source>
        <tissue evidence="10">Whole body</tissue>
    </source>
</reference>
<dbReference type="Pfam" id="PF09445">
    <property type="entry name" value="Methyltransf_15"/>
    <property type="match status" value="1"/>
</dbReference>
<protein>
    <recommendedName>
        <fullName evidence="1">Trimethylguanosine synthase</fullName>
    </recommendedName>
    <alternativeName>
        <fullName evidence="7">Cap-specific guanine-N(2) methyltransferase</fullName>
    </alternativeName>
</protein>
<evidence type="ECO:0000256" key="5">
    <source>
        <dbReference type="ARBA" id="ARBA00048763"/>
    </source>
</evidence>
<name>A0A2S2Q6L1_9HEMI</name>
<accession>A0A2S2Q6L1</accession>
<evidence type="ECO:0000256" key="6">
    <source>
        <dbReference type="ARBA" id="ARBA00049075"/>
    </source>
</evidence>
<evidence type="ECO:0000256" key="4">
    <source>
        <dbReference type="ARBA" id="ARBA00048740"/>
    </source>
</evidence>
<dbReference type="PANTHER" id="PTHR14741:SF32">
    <property type="entry name" value="TRIMETHYLGUANOSINE SYNTHASE"/>
    <property type="match status" value="1"/>
</dbReference>
<evidence type="ECO:0000313" key="10">
    <source>
        <dbReference type="RefSeq" id="XP_025421482.1"/>
    </source>
</evidence>